<dbReference type="PANTHER" id="PTHR30146">
    <property type="entry name" value="LACI-RELATED TRANSCRIPTIONAL REPRESSOR"/>
    <property type="match status" value="1"/>
</dbReference>
<keyword evidence="8" id="KW-1185">Reference proteome</keyword>
<feature type="domain" description="HTH lacI-type" evidence="4">
    <location>
        <begin position="12"/>
        <end position="66"/>
    </location>
</feature>
<evidence type="ECO:0000313" key="6">
    <source>
        <dbReference type="EMBL" id="SFG32679.1"/>
    </source>
</evidence>
<dbReference type="OrthoDB" id="3258243at2"/>
<dbReference type="InterPro" id="IPR000843">
    <property type="entry name" value="HTH_LacI"/>
</dbReference>
<dbReference type="InterPro" id="IPR046335">
    <property type="entry name" value="LacI/GalR-like_sensor"/>
</dbReference>
<sequence length="336" mass="35384">MREVSRRRGAAPTIREVAEAARVSRATVSRAFGRPELLRPATVAHVRAVAAELGYLPNAVARGLSTGRYATIALVVPDIANPFFPPLVRGAQQAADLAGYGVFLGDSDEDPAREDALLARFTGQVEGVVLVSSRLRAARVREHAERRPVVLVNRDLAGLPRVLVDPTRGMSEAVEHLAALGHRRIAYVNGPRTSWAHQQRRRTLRRATDARGLDLVTVDARRPTYDAGIACVPGLLATGATAAVAFDDVLAQGILAGLAGAGVDVPGDLSVVGCDDVVAATTTPQLTTVSAPAGQAGRAAVDLLLGLLGNDDLRDARYVVDTRLVVRSSTGPATTR</sequence>
<evidence type="ECO:0000259" key="4">
    <source>
        <dbReference type="PROSITE" id="PS50932"/>
    </source>
</evidence>
<dbReference type="CDD" id="cd06267">
    <property type="entry name" value="PBP1_LacI_sugar_binding-like"/>
    <property type="match status" value="1"/>
</dbReference>
<dbReference type="RefSeq" id="WP_092883013.1">
    <property type="nucleotide sequence ID" value="NZ_FOOI01000005.1"/>
</dbReference>
<dbReference type="InterPro" id="IPR028082">
    <property type="entry name" value="Peripla_BP_I"/>
</dbReference>
<accession>A0A1I2QZI8</accession>
<dbReference type="SUPFAM" id="SSF53822">
    <property type="entry name" value="Periplasmic binding protein-like I"/>
    <property type="match status" value="1"/>
</dbReference>
<evidence type="ECO:0000256" key="3">
    <source>
        <dbReference type="ARBA" id="ARBA00023163"/>
    </source>
</evidence>
<dbReference type="SMART" id="SM00354">
    <property type="entry name" value="HTH_LACI"/>
    <property type="match status" value="1"/>
</dbReference>
<dbReference type="EMBL" id="FOOI01000005">
    <property type="protein sequence ID" value="SFG32679.1"/>
    <property type="molecule type" value="Genomic_DNA"/>
</dbReference>
<dbReference type="Pfam" id="PF13377">
    <property type="entry name" value="Peripla_BP_3"/>
    <property type="match status" value="1"/>
</dbReference>
<dbReference type="STRING" id="504797.SAMN05421678_105142"/>
<protein>
    <submittedName>
        <fullName evidence="6">LacI family transcriptional regulator</fullName>
    </submittedName>
</protein>
<proteinExistence type="predicted"/>
<organism evidence="6 7">
    <name type="scientific">Actinopolymorpha cephalotaxi</name>
    <dbReference type="NCBI Taxonomy" id="504797"/>
    <lineage>
        <taxon>Bacteria</taxon>
        <taxon>Bacillati</taxon>
        <taxon>Actinomycetota</taxon>
        <taxon>Actinomycetes</taxon>
        <taxon>Propionibacteriales</taxon>
        <taxon>Actinopolymorphaceae</taxon>
        <taxon>Actinopolymorpha</taxon>
    </lineage>
</organism>
<dbReference type="EMBL" id="JACBZA010000001">
    <property type="protein sequence ID" value="NYH82451.1"/>
    <property type="molecule type" value="Genomic_DNA"/>
</dbReference>
<dbReference type="Gene3D" id="1.10.260.40">
    <property type="entry name" value="lambda repressor-like DNA-binding domains"/>
    <property type="match status" value="1"/>
</dbReference>
<dbReference type="CDD" id="cd01392">
    <property type="entry name" value="HTH_LacI"/>
    <property type="match status" value="1"/>
</dbReference>
<keyword evidence="3" id="KW-0804">Transcription</keyword>
<reference evidence="6 7" key="1">
    <citation type="submission" date="2016-10" db="EMBL/GenBank/DDBJ databases">
        <authorList>
            <person name="de Groot N.N."/>
        </authorList>
    </citation>
    <scope>NUCLEOTIDE SEQUENCE [LARGE SCALE GENOMIC DNA]</scope>
    <source>
        <strain evidence="6 7">CPCC 202808</strain>
    </source>
</reference>
<dbReference type="Proteomes" id="UP000533017">
    <property type="component" value="Unassembled WGS sequence"/>
</dbReference>
<evidence type="ECO:0000256" key="1">
    <source>
        <dbReference type="ARBA" id="ARBA00023015"/>
    </source>
</evidence>
<name>A0A1I2QZI8_9ACTN</name>
<dbReference type="PANTHER" id="PTHR30146:SF138">
    <property type="entry name" value="TRANSCRIPTIONAL REGULATORY PROTEIN"/>
    <property type="match status" value="1"/>
</dbReference>
<dbReference type="PROSITE" id="PS50932">
    <property type="entry name" value="HTH_LACI_2"/>
    <property type="match status" value="1"/>
</dbReference>
<dbReference type="GO" id="GO:0000976">
    <property type="term" value="F:transcription cis-regulatory region binding"/>
    <property type="evidence" value="ECO:0007669"/>
    <property type="project" value="TreeGrafter"/>
</dbReference>
<dbReference type="Gene3D" id="3.40.50.2300">
    <property type="match status" value="2"/>
</dbReference>
<evidence type="ECO:0000313" key="8">
    <source>
        <dbReference type="Proteomes" id="UP000533017"/>
    </source>
</evidence>
<dbReference type="InterPro" id="IPR010982">
    <property type="entry name" value="Lambda_DNA-bd_dom_sf"/>
</dbReference>
<evidence type="ECO:0000256" key="2">
    <source>
        <dbReference type="ARBA" id="ARBA00023125"/>
    </source>
</evidence>
<gene>
    <name evidence="5" type="ORF">FHR37_001302</name>
    <name evidence="6" type="ORF">SAMN05421678_105142</name>
</gene>
<keyword evidence="2" id="KW-0238">DNA-binding</keyword>
<evidence type="ECO:0000313" key="5">
    <source>
        <dbReference type="EMBL" id="NYH82451.1"/>
    </source>
</evidence>
<dbReference type="Pfam" id="PF00356">
    <property type="entry name" value="LacI"/>
    <property type="match status" value="1"/>
</dbReference>
<dbReference type="GO" id="GO:0003700">
    <property type="term" value="F:DNA-binding transcription factor activity"/>
    <property type="evidence" value="ECO:0007669"/>
    <property type="project" value="TreeGrafter"/>
</dbReference>
<evidence type="ECO:0000313" key="7">
    <source>
        <dbReference type="Proteomes" id="UP000199052"/>
    </source>
</evidence>
<dbReference type="Proteomes" id="UP000199052">
    <property type="component" value="Unassembled WGS sequence"/>
</dbReference>
<reference evidence="5 8" key="2">
    <citation type="submission" date="2020-07" db="EMBL/GenBank/DDBJ databases">
        <title>Sequencing the genomes of 1000 actinobacteria strains.</title>
        <authorList>
            <person name="Klenk H.-P."/>
        </authorList>
    </citation>
    <scope>NUCLEOTIDE SEQUENCE [LARGE SCALE GENOMIC DNA]</scope>
    <source>
        <strain evidence="5 8">DSM 45117</strain>
    </source>
</reference>
<dbReference type="AlphaFoldDB" id="A0A1I2QZI8"/>
<keyword evidence="1" id="KW-0805">Transcription regulation</keyword>
<dbReference type="SUPFAM" id="SSF47413">
    <property type="entry name" value="lambda repressor-like DNA-binding domains"/>
    <property type="match status" value="1"/>
</dbReference>